<evidence type="ECO:0000313" key="1">
    <source>
        <dbReference type="EMBL" id="KUM74560.1"/>
    </source>
</evidence>
<comment type="caution">
    <text evidence="1">The sequence shown here is derived from an EMBL/GenBank/DDBJ whole genome shotgun (WGS) entry which is preliminary data.</text>
</comment>
<evidence type="ECO:0008006" key="3">
    <source>
        <dbReference type="Google" id="ProtNLM"/>
    </source>
</evidence>
<keyword evidence="2" id="KW-1185">Reference proteome</keyword>
<proteinExistence type="predicted"/>
<protein>
    <recommendedName>
        <fullName evidence="3">NAD-dependent epimerase/dehydratase domain-containing protein</fullName>
    </recommendedName>
</protein>
<sequence>MRVAVVGAGGFVGTAVTRALGSAAIPVTRANYEEARRSGPFDVLVNAACPSRRYWARQHPDDDRRETVDKTRALLRDWEWDRFVQISTISARTQLDTPYGRNRAEAEELCAGHLVVRLGPMYGDSNTKGVLIDILEEQPVYAHGESRQSFAPVEWCGGWVASHLDAEGLWEVGARTTVSLREIRDAVGSRSVFAGARKDDQFPLVSEPDWPDAADVIGWLRARSRALTGES</sequence>
<dbReference type="EMBL" id="LMWJ01000013">
    <property type="protein sequence ID" value="KUM74560.1"/>
    <property type="molecule type" value="Genomic_DNA"/>
</dbReference>
<dbReference type="RefSeq" id="WP_003998239.1">
    <property type="nucleotide sequence ID" value="NZ_KQ947988.1"/>
</dbReference>
<accession>A0A117P7L2</accession>
<dbReference type="SUPFAM" id="SSF51735">
    <property type="entry name" value="NAD(P)-binding Rossmann-fold domains"/>
    <property type="match status" value="1"/>
</dbReference>
<dbReference type="STRING" id="146536.AQI70_17080"/>
<name>A0A117P7L2_9ACTN</name>
<dbReference type="InterPro" id="IPR036291">
    <property type="entry name" value="NAD(P)-bd_dom_sf"/>
</dbReference>
<evidence type="ECO:0000313" key="2">
    <source>
        <dbReference type="Proteomes" id="UP000054024"/>
    </source>
</evidence>
<gene>
    <name evidence="1" type="ORF">AQI70_17080</name>
</gene>
<dbReference type="Proteomes" id="UP000054024">
    <property type="component" value="Unassembled WGS sequence"/>
</dbReference>
<dbReference type="AlphaFoldDB" id="A0A117P7L2"/>
<reference evidence="1 2" key="1">
    <citation type="submission" date="2015-10" db="EMBL/GenBank/DDBJ databases">
        <title>Draft genome sequence of Streptomyces curacoi DSM 40107, type strain for the species Streptomyces curacoi.</title>
        <authorList>
            <person name="Ruckert C."/>
            <person name="Winkler A."/>
            <person name="Kalinowski J."/>
            <person name="Kampfer P."/>
            <person name="Glaeser S."/>
        </authorList>
    </citation>
    <scope>NUCLEOTIDE SEQUENCE [LARGE SCALE GENOMIC DNA]</scope>
    <source>
        <strain evidence="1 2">DSM 40107</strain>
    </source>
</reference>
<organism evidence="1 2">
    <name type="scientific">Streptomyces curacoi</name>
    <dbReference type="NCBI Taxonomy" id="146536"/>
    <lineage>
        <taxon>Bacteria</taxon>
        <taxon>Bacillati</taxon>
        <taxon>Actinomycetota</taxon>
        <taxon>Actinomycetes</taxon>
        <taxon>Kitasatosporales</taxon>
        <taxon>Streptomycetaceae</taxon>
        <taxon>Streptomyces</taxon>
    </lineage>
</organism>
<dbReference type="Gene3D" id="3.40.50.720">
    <property type="entry name" value="NAD(P)-binding Rossmann-like Domain"/>
    <property type="match status" value="1"/>
</dbReference>